<name>A6HEP6_RAT</name>
<protein>
    <submittedName>
        <fullName evidence="1">RCG34063</fullName>
    </submittedName>
</protein>
<evidence type="ECO:0000313" key="1">
    <source>
        <dbReference type="EMBL" id="EDM04501.1"/>
    </source>
</evidence>
<gene>
    <name evidence="1" type="ORF">rCG_34063</name>
</gene>
<accession>A6HEP6</accession>
<dbReference type="Proteomes" id="UP000234681">
    <property type="component" value="Chromosome 10"/>
</dbReference>
<reference evidence="1 2" key="1">
    <citation type="submission" date="2005-07" db="EMBL/GenBank/DDBJ databases">
        <authorList>
            <person name="Mural R.J."/>
            <person name="Li P.W."/>
            <person name="Adams M.D."/>
            <person name="Amanatides P.G."/>
            <person name="Baden-Tillson H."/>
            <person name="Barnstead M."/>
            <person name="Chin S.H."/>
            <person name="Dew I."/>
            <person name="Evans C.A."/>
            <person name="Ferriera S."/>
            <person name="Flanigan M."/>
            <person name="Fosler C."/>
            <person name="Glodek A."/>
            <person name="Gu Z."/>
            <person name="Holt R.A."/>
            <person name="Jennings D."/>
            <person name="Kraft C.L."/>
            <person name="Lu F."/>
            <person name="Nguyen T."/>
            <person name="Nusskern D.R."/>
            <person name="Pfannkoch C.M."/>
            <person name="Sitter C."/>
            <person name="Sutton G.G."/>
            <person name="Venter J.C."/>
            <person name="Wang Z."/>
            <person name="Woodage T."/>
            <person name="Zheng X.H."/>
            <person name="Zhong F."/>
        </authorList>
    </citation>
    <scope>NUCLEOTIDE SEQUENCE [LARGE SCALE GENOMIC DNA]</scope>
    <source>
        <strain>BN</strain>
        <strain evidence="2">Sprague-Dawley</strain>
    </source>
</reference>
<organism evidence="1 2">
    <name type="scientific">Rattus norvegicus</name>
    <name type="common">Rat</name>
    <dbReference type="NCBI Taxonomy" id="10116"/>
    <lineage>
        <taxon>Eukaryota</taxon>
        <taxon>Metazoa</taxon>
        <taxon>Chordata</taxon>
        <taxon>Craniata</taxon>
        <taxon>Vertebrata</taxon>
        <taxon>Euteleostomi</taxon>
        <taxon>Mammalia</taxon>
        <taxon>Eutheria</taxon>
        <taxon>Euarchontoglires</taxon>
        <taxon>Glires</taxon>
        <taxon>Rodentia</taxon>
        <taxon>Myomorpha</taxon>
        <taxon>Muroidea</taxon>
        <taxon>Muridae</taxon>
        <taxon>Murinae</taxon>
        <taxon>Rattus</taxon>
    </lineage>
</organism>
<proteinExistence type="predicted"/>
<dbReference type="EMBL" id="CH473948">
    <property type="protein sequence ID" value="EDM04501.1"/>
    <property type="molecule type" value="Genomic_DNA"/>
</dbReference>
<dbReference type="AlphaFoldDB" id="A6HEP6"/>
<sequence>MNRMSCLLAPGSRRQHQRIAQTQGPQCGCLQECEWGCEACGPKAILVHRGSSRCGTELRMKREAGPGAGGPHL</sequence>
<evidence type="ECO:0000313" key="2">
    <source>
        <dbReference type="Proteomes" id="UP000234681"/>
    </source>
</evidence>